<feature type="transmembrane region" description="Helical" evidence="1">
    <location>
        <begin position="397"/>
        <end position="417"/>
    </location>
</feature>
<feature type="transmembrane region" description="Helical" evidence="1">
    <location>
        <begin position="204"/>
        <end position="233"/>
    </location>
</feature>
<feature type="transmembrane region" description="Helical" evidence="1">
    <location>
        <begin position="147"/>
        <end position="167"/>
    </location>
</feature>
<keyword evidence="1" id="KW-1133">Transmembrane helix</keyword>
<feature type="transmembrane region" description="Helical" evidence="1">
    <location>
        <begin position="336"/>
        <end position="354"/>
    </location>
</feature>
<keyword evidence="1" id="KW-0472">Membrane</keyword>
<organism evidence="2 3">
    <name type="scientific">Bradyrhizobium lupini HPC(L)</name>
    <dbReference type="NCBI Taxonomy" id="1229491"/>
    <lineage>
        <taxon>Bacteria</taxon>
        <taxon>Pseudomonadati</taxon>
        <taxon>Pseudomonadota</taxon>
        <taxon>Alphaproteobacteria</taxon>
        <taxon>Hyphomicrobiales</taxon>
        <taxon>Nitrobacteraceae</taxon>
        <taxon>Bradyrhizobium</taxon>
    </lineage>
</organism>
<feature type="transmembrane region" description="Helical" evidence="1">
    <location>
        <begin position="114"/>
        <end position="141"/>
    </location>
</feature>
<keyword evidence="3" id="KW-1185">Reference proteome</keyword>
<comment type="caution">
    <text evidence="2">The sequence shown here is derived from an EMBL/GenBank/DDBJ whole genome shotgun (WGS) entry which is preliminary data.</text>
</comment>
<dbReference type="EMBL" id="AMQQ01000003">
    <property type="protein sequence ID" value="EKJ97398.1"/>
    <property type="molecule type" value="Genomic_DNA"/>
</dbReference>
<feature type="transmembrane region" description="Helical" evidence="1">
    <location>
        <begin position="366"/>
        <end position="385"/>
    </location>
</feature>
<evidence type="ECO:0008006" key="4">
    <source>
        <dbReference type="Google" id="ProtNLM"/>
    </source>
</evidence>
<evidence type="ECO:0000313" key="2">
    <source>
        <dbReference type="EMBL" id="EKJ97398.1"/>
    </source>
</evidence>
<feature type="transmembrane region" description="Helical" evidence="1">
    <location>
        <begin position="429"/>
        <end position="447"/>
    </location>
</feature>
<dbReference type="RefSeq" id="WP_006697358.1">
    <property type="nucleotide sequence ID" value="NZ_AMQQ01000003.1"/>
</dbReference>
<accession>A0ABP2RWU3</accession>
<feature type="transmembrane region" description="Helical" evidence="1">
    <location>
        <begin position="245"/>
        <end position="266"/>
    </location>
</feature>
<feature type="transmembrane region" description="Helical" evidence="1">
    <location>
        <begin position="179"/>
        <end position="198"/>
    </location>
</feature>
<dbReference type="Proteomes" id="UP000017668">
    <property type="component" value="Unassembled WGS sequence"/>
</dbReference>
<name>A0ABP2RWU3_RHILU</name>
<sequence>MTTRQASANQSPVPHAQALEDQAPTLVQDMRPGNAEAGVSDRSGKGLPEWSWLMLLVSLPLLAQFSSAYELFPRPGWVDPMIYVGYFLDPASQIQNLGAYYFSQRIPFLFLGSIFYDVFTPAYAHIALSLTFQFVALLSVYSIARRIFGPLAAVLSGWWLGANPLWIASISNGYVDGPAIALSIAAIAVLLAANTGRWGFREGILNLIAGFLCACVLALHPIPALLTGVALLIACLTTQSAKTFLFYRVSAIFIGGLIALLLMAIYSRSIGGPFVFLFHDVHPIRNAFAGNAIPFSRPLQEWLPKAFRIALPFITFVFFTLIVFVENWGKGKSRQIALLAAVTSISFFVVSAIWDIVVGGMVTQTWFYSSYSLIGQSLVAIFIVGTLVSKRDYKANFYIYVFSLVFLGTIVCIYFNGAVIRIANGFGPTIIWIAIFTASAAILFLILNRNRGATIVAIFLLTSAIGVINFDTRFIFAQRQTVSFRTFFELAIDIRNVVDKAGLHGRRVALWVDRRDLVSSDVPSNEHATYRFFVGGGTIPLNTLDSLAGLWLWDKGTLSFDMPNVTPANEQWLKQPKMPTSLIMVCTVSAICDRGHRKLDALDIPSSVRSRLSIWKPGLNPVTVLIVDYILP</sequence>
<protein>
    <recommendedName>
        <fullName evidence="4">Transmembrane protein</fullName>
    </recommendedName>
</protein>
<reference evidence="2 3" key="1">
    <citation type="journal article" date="2013" name="Genome Announc.">
        <title>Genome Sequence of Rhizobium lupini HPC(L) Isolated from Saline Desert Soil, Kutch (Gujarat).</title>
        <authorList>
            <person name="Agarwal L."/>
            <person name="Purohit H.J."/>
        </authorList>
    </citation>
    <scope>NUCLEOTIDE SEQUENCE [LARGE SCALE GENOMIC DNA]</scope>
    <source>
        <strain evidence="3">HPC(L)</strain>
    </source>
</reference>
<keyword evidence="1" id="KW-0812">Transmembrane</keyword>
<evidence type="ECO:0000313" key="3">
    <source>
        <dbReference type="Proteomes" id="UP000017668"/>
    </source>
</evidence>
<proteinExistence type="predicted"/>
<gene>
    <name evidence="2" type="ORF">C241_01724</name>
</gene>
<feature type="transmembrane region" description="Helical" evidence="1">
    <location>
        <begin position="306"/>
        <end position="324"/>
    </location>
</feature>
<evidence type="ECO:0000256" key="1">
    <source>
        <dbReference type="SAM" id="Phobius"/>
    </source>
</evidence>
<feature type="transmembrane region" description="Helical" evidence="1">
    <location>
        <begin position="454"/>
        <end position="476"/>
    </location>
</feature>